<keyword evidence="3" id="KW-1185">Reference proteome</keyword>
<dbReference type="PANTHER" id="PTHR43649">
    <property type="entry name" value="ARABINOSE-BINDING PROTEIN-RELATED"/>
    <property type="match status" value="1"/>
</dbReference>
<dbReference type="PANTHER" id="PTHR43649:SF32">
    <property type="entry name" value="SUGAR BINDING SECRETED PROTEIN"/>
    <property type="match status" value="1"/>
</dbReference>
<dbReference type="Gene3D" id="3.40.190.10">
    <property type="entry name" value="Periplasmic binding protein-like II"/>
    <property type="match status" value="1"/>
</dbReference>
<comment type="caution">
    <text evidence="2">The sequence shown here is derived from an EMBL/GenBank/DDBJ whole genome shotgun (WGS) entry which is preliminary data.</text>
</comment>
<organism evidence="2 3">
    <name type="scientific">Myceligenerans indicum</name>
    <dbReference type="NCBI Taxonomy" id="2593663"/>
    <lineage>
        <taxon>Bacteria</taxon>
        <taxon>Bacillati</taxon>
        <taxon>Actinomycetota</taxon>
        <taxon>Actinomycetes</taxon>
        <taxon>Micrococcales</taxon>
        <taxon>Promicromonosporaceae</taxon>
        <taxon>Myceligenerans</taxon>
    </lineage>
</organism>
<feature type="region of interest" description="Disordered" evidence="1">
    <location>
        <begin position="26"/>
        <end position="58"/>
    </location>
</feature>
<dbReference type="Proteomes" id="UP000675409">
    <property type="component" value="Unassembled WGS sequence"/>
</dbReference>
<sequence length="487" mass="52089">MAWELDGVSPLWAPWRTHTVEALPRTSWTASPETRRRRRVRTTSAKTKESTVLSSTRSGGRRLAATAGIATLALGLSACGGGSDEGEGGTADEPITLTVATFNDFGYTDELLAKYTEEHPNVTVKQTVAAQAEDARTNLTTKLAAGGEGLADVEAIEVDWISELAQYPDLFTDLADPELDGRWVDWKVAQATTSDGKLIGYGTDIGPEAICYRQDLLEDAGLPSAPDEVAELLGGDDATWDDYFAAGADFVKNSDSAWYDSGVAIYQGLVNQIDYAYENEDGTPKPLADNAEISDLYGTVVEQDEAGLSADLEQWSEDWTSGFQNDAFATMLCPAWMTGPIESNSGGVDGWNIADVFPGGGGNWGGSFLTVPASGEHTTEAKELAAWLTAPEQQTAAFENAGTFPSQVEAQGSEQVQSFTNAFMNDAPAGQIFSNRAQAIEGNPFKGPNYFAIHQAVQDGIKRVEINGEDPATSWDKSLAAYDELGL</sequence>
<dbReference type="SUPFAM" id="SSF53850">
    <property type="entry name" value="Periplasmic binding protein-like II"/>
    <property type="match status" value="1"/>
</dbReference>
<proteinExistence type="predicted"/>
<name>A0ABS1LJB7_9MICO</name>
<gene>
    <name evidence="2" type="ORF">HGK34_08635</name>
</gene>
<dbReference type="InterPro" id="IPR006059">
    <property type="entry name" value="SBP"/>
</dbReference>
<reference evidence="2 3" key="1">
    <citation type="journal article" date="2021" name="Arch. Microbiol.">
        <title>Myceligenerans indicum sp. nov., an actinobacterium isolated from mangrove sediment of Sundarbans, India.</title>
        <authorList>
            <person name="Asha K."/>
            <person name="Bhadury P."/>
        </authorList>
    </citation>
    <scope>NUCLEOTIDE SEQUENCE [LARGE SCALE GENOMIC DNA]</scope>
    <source>
        <strain evidence="2 3">I2</strain>
    </source>
</reference>
<accession>A0ABS1LJB7</accession>
<dbReference type="Pfam" id="PF13416">
    <property type="entry name" value="SBP_bac_8"/>
    <property type="match status" value="1"/>
</dbReference>
<dbReference type="EMBL" id="JABBYC010000010">
    <property type="protein sequence ID" value="MBL0886335.1"/>
    <property type="molecule type" value="Genomic_DNA"/>
</dbReference>
<protein>
    <submittedName>
        <fullName evidence="2">Carbohydrate ABC transporter substrate-binding protein</fullName>
    </submittedName>
</protein>
<evidence type="ECO:0000313" key="2">
    <source>
        <dbReference type="EMBL" id="MBL0886335.1"/>
    </source>
</evidence>
<evidence type="ECO:0000256" key="1">
    <source>
        <dbReference type="SAM" id="MobiDB-lite"/>
    </source>
</evidence>
<evidence type="ECO:0000313" key="3">
    <source>
        <dbReference type="Proteomes" id="UP000675409"/>
    </source>
</evidence>
<dbReference type="InterPro" id="IPR050490">
    <property type="entry name" value="Bact_solute-bd_prot1"/>
</dbReference>